<evidence type="ECO:0000256" key="1">
    <source>
        <dbReference type="SAM" id="SignalP"/>
    </source>
</evidence>
<comment type="caution">
    <text evidence="2">The sequence shown here is derived from an EMBL/GenBank/DDBJ whole genome shotgun (WGS) entry which is preliminary data.</text>
</comment>
<organism evidence="2 3">
    <name type="scientific">Aspergillus arachidicola</name>
    <dbReference type="NCBI Taxonomy" id="656916"/>
    <lineage>
        <taxon>Eukaryota</taxon>
        <taxon>Fungi</taxon>
        <taxon>Dikarya</taxon>
        <taxon>Ascomycota</taxon>
        <taxon>Pezizomycotina</taxon>
        <taxon>Eurotiomycetes</taxon>
        <taxon>Eurotiomycetidae</taxon>
        <taxon>Eurotiales</taxon>
        <taxon>Aspergillaceae</taxon>
        <taxon>Aspergillus</taxon>
        <taxon>Aspergillus subgen. Circumdati</taxon>
    </lineage>
</organism>
<feature type="signal peptide" evidence="1">
    <location>
        <begin position="1"/>
        <end position="19"/>
    </location>
</feature>
<gene>
    <name evidence="2" type="ORF">AARAC_002835</name>
</gene>
<protein>
    <submittedName>
        <fullName evidence="2">Uncharacterized protein</fullName>
    </submittedName>
</protein>
<sequence>MHLSRYIAVLLSASSFVSALPLQNDVTSDDGSKSIDTTMATAVEHKVANPEDLDATPKAPEDLDKRFYYTNYKRTAEIPEDLDK</sequence>
<dbReference type="Proteomes" id="UP000231358">
    <property type="component" value="Unassembled WGS sequence"/>
</dbReference>
<dbReference type="AlphaFoldDB" id="A0A2G7FXR1"/>
<reference evidence="2 3" key="1">
    <citation type="submission" date="2017-05" db="EMBL/GenBank/DDBJ databases">
        <title>Genome sequence for an aflatoxigenic pathogen of Argentinian peanut, Aspergillus arachidicola.</title>
        <authorList>
            <person name="Moore G."/>
            <person name="Beltz S.B."/>
            <person name="Mack B.M."/>
        </authorList>
    </citation>
    <scope>NUCLEOTIDE SEQUENCE [LARGE SCALE GENOMIC DNA]</scope>
    <source>
        <strain evidence="2 3">CBS 117610</strain>
    </source>
</reference>
<evidence type="ECO:0000313" key="3">
    <source>
        <dbReference type="Proteomes" id="UP000231358"/>
    </source>
</evidence>
<keyword evidence="1" id="KW-0732">Signal</keyword>
<dbReference type="STRING" id="656916.A0A2G7FXR1"/>
<accession>A0A2G7FXR1</accession>
<dbReference type="EMBL" id="NEXV01000328">
    <property type="protein sequence ID" value="PIG85352.1"/>
    <property type="molecule type" value="Genomic_DNA"/>
</dbReference>
<keyword evidence="3" id="KW-1185">Reference proteome</keyword>
<name>A0A2G7FXR1_9EURO</name>
<evidence type="ECO:0000313" key="2">
    <source>
        <dbReference type="EMBL" id="PIG85352.1"/>
    </source>
</evidence>
<proteinExistence type="predicted"/>
<feature type="chain" id="PRO_5013842471" evidence="1">
    <location>
        <begin position="20"/>
        <end position="84"/>
    </location>
</feature>